<organism evidence="1 2">
    <name type="scientific">Fulvivirga lutea</name>
    <dbReference type="NCBI Taxonomy" id="2810512"/>
    <lineage>
        <taxon>Bacteria</taxon>
        <taxon>Pseudomonadati</taxon>
        <taxon>Bacteroidota</taxon>
        <taxon>Cytophagia</taxon>
        <taxon>Cytophagales</taxon>
        <taxon>Fulvivirgaceae</taxon>
        <taxon>Fulvivirga</taxon>
    </lineage>
</organism>
<accession>A0A974WFI3</accession>
<reference evidence="1" key="1">
    <citation type="submission" date="2021-02" db="EMBL/GenBank/DDBJ databases">
        <title>Fulvivirga sp. S481 isolated from sea water.</title>
        <authorList>
            <person name="Bae S.S."/>
            <person name="Baek K."/>
        </authorList>
    </citation>
    <scope>NUCLEOTIDE SEQUENCE</scope>
    <source>
        <strain evidence="1">S481</strain>
    </source>
</reference>
<gene>
    <name evidence="1" type="ORF">JR347_13270</name>
</gene>
<evidence type="ECO:0000313" key="2">
    <source>
        <dbReference type="Proteomes" id="UP000662783"/>
    </source>
</evidence>
<proteinExistence type="predicted"/>
<dbReference type="GO" id="GO:0016740">
    <property type="term" value="F:transferase activity"/>
    <property type="evidence" value="ECO:0007669"/>
    <property type="project" value="UniProtKB-KW"/>
</dbReference>
<keyword evidence="2" id="KW-1185">Reference proteome</keyword>
<dbReference type="AlphaFoldDB" id="A0A974WFI3"/>
<evidence type="ECO:0000313" key="1">
    <source>
        <dbReference type="EMBL" id="QSE96563.1"/>
    </source>
</evidence>
<dbReference type="Proteomes" id="UP000662783">
    <property type="component" value="Chromosome"/>
</dbReference>
<protein>
    <submittedName>
        <fullName evidence="1">Glycosyl transferase</fullName>
    </submittedName>
</protein>
<dbReference type="KEGG" id="fuv:JR347_13270"/>
<dbReference type="RefSeq" id="WP_205721077.1">
    <property type="nucleotide sequence ID" value="NZ_CP070608.1"/>
</dbReference>
<sequence>MKILYAIQGTGNGHMSRAMDVAPALEKHGQVDYMVSGAQADIALPYSIKYKSKGLSFFFGKKGGIDIGRTFNENSSRRIWKEVHDLPIEQYDLIINDFEPISAWAAKLKGKKVIALSHQSALLSSKCPKPKSLDIVGQSILKNYAPATKHYGFHFNSFDENIYTPIVRNSIRQKELTKNGHYTVYLPAYSDEKIIKILSQVKGVDWKVFSKHTKSKHWHENVSIEPINNERFVNSLTSSIGVLCGAGFETPSEALFLQKKLMVIPMKGQYEQQCNAEALKEMGIPIAKKLGKKSIEKIQNWIDTDQHIEVNYQDETQAIVDKIVANEL</sequence>
<dbReference type="EMBL" id="CP070608">
    <property type="protein sequence ID" value="QSE96563.1"/>
    <property type="molecule type" value="Genomic_DNA"/>
</dbReference>
<dbReference type="Pfam" id="PF13528">
    <property type="entry name" value="Glyco_trans_1_3"/>
    <property type="match status" value="1"/>
</dbReference>
<name>A0A974WFI3_9BACT</name>
<keyword evidence="1" id="KW-0808">Transferase</keyword>